<dbReference type="PIRSF" id="PIRSF001549">
    <property type="entry name" value="His-tRNA_synth"/>
    <property type="match status" value="1"/>
</dbReference>
<dbReference type="EMBL" id="FQZY01000046">
    <property type="protein sequence ID" value="SHK39213.1"/>
    <property type="molecule type" value="Genomic_DNA"/>
</dbReference>
<feature type="domain" description="Aminoacyl-transfer RNA synthetases class-II family profile" evidence="11">
    <location>
        <begin position="35"/>
        <end position="387"/>
    </location>
</feature>
<evidence type="ECO:0000313" key="12">
    <source>
        <dbReference type="EMBL" id="SHK39213.1"/>
    </source>
</evidence>
<accession>A0A1M6S392</accession>
<dbReference type="InterPro" id="IPR041715">
    <property type="entry name" value="HisRS-like_core"/>
</dbReference>
<evidence type="ECO:0000256" key="5">
    <source>
        <dbReference type="ARBA" id="ARBA00022490"/>
    </source>
</evidence>
<feature type="binding site" evidence="10">
    <location>
        <position position="137"/>
    </location>
    <ligand>
        <name>L-histidine</name>
        <dbReference type="ChEBI" id="CHEBI:57595"/>
    </ligand>
</feature>
<evidence type="ECO:0000256" key="8">
    <source>
        <dbReference type="ARBA" id="ARBA00025246"/>
    </source>
</evidence>
<keyword evidence="12" id="KW-0328">Glycosyltransferase</keyword>
<evidence type="ECO:0000256" key="7">
    <source>
        <dbReference type="ARBA" id="ARBA00023102"/>
    </source>
</evidence>
<evidence type="ECO:0000256" key="2">
    <source>
        <dbReference type="ARBA" id="ARBA00004667"/>
    </source>
</evidence>
<dbReference type="NCBIfam" id="TIGR00443">
    <property type="entry name" value="hisZ_biosyn_reg"/>
    <property type="match status" value="1"/>
</dbReference>
<dbReference type="SUPFAM" id="SSF55681">
    <property type="entry name" value="Class II aaRS and biotin synthetases"/>
    <property type="match status" value="1"/>
</dbReference>
<dbReference type="PANTHER" id="PTHR43707:SF6">
    <property type="entry name" value="ATP PHOSPHORIBOSYLTRANSFERASE REGULATORY SUBUNIT"/>
    <property type="match status" value="1"/>
</dbReference>
<evidence type="ECO:0000256" key="1">
    <source>
        <dbReference type="ARBA" id="ARBA00004496"/>
    </source>
</evidence>
<evidence type="ECO:0000256" key="3">
    <source>
        <dbReference type="ARBA" id="ARBA00005539"/>
    </source>
</evidence>
<comment type="function">
    <text evidence="8 9">Required for the first step of histidine biosynthesis. May allow the feedback regulation of ATP phosphoribosyltransferase activity by histidine.</text>
</comment>
<name>A0A1M6S392_9FIRM</name>
<evidence type="ECO:0000259" key="11">
    <source>
        <dbReference type="PROSITE" id="PS50862"/>
    </source>
</evidence>
<comment type="similarity">
    <text evidence="3 9">Belongs to the class-II aminoacyl-tRNA synthetase family. HisZ subfamily.</text>
</comment>
<dbReference type="HAMAP" id="MF_00125">
    <property type="entry name" value="HisZ"/>
    <property type="match status" value="1"/>
</dbReference>
<dbReference type="GO" id="GO:0004821">
    <property type="term" value="F:histidine-tRNA ligase activity"/>
    <property type="evidence" value="ECO:0007669"/>
    <property type="project" value="TreeGrafter"/>
</dbReference>
<keyword evidence="7 9" id="KW-0368">Histidine biosynthesis</keyword>
<dbReference type="GO" id="GO:0140096">
    <property type="term" value="F:catalytic activity, acting on a protein"/>
    <property type="evidence" value="ECO:0007669"/>
    <property type="project" value="UniProtKB-ARBA"/>
</dbReference>
<dbReference type="InterPro" id="IPR045864">
    <property type="entry name" value="aa-tRNA-synth_II/BPL/LPL"/>
</dbReference>
<evidence type="ECO:0000256" key="4">
    <source>
        <dbReference type="ARBA" id="ARBA00020397"/>
    </source>
</evidence>
<dbReference type="InterPro" id="IPR004517">
    <property type="entry name" value="HisZ"/>
</dbReference>
<feature type="binding site" evidence="10">
    <location>
        <position position="141"/>
    </location>
    <ligand>
        <name>L-histidine</name>
        <dbReference type="ChEBI" id="CHEBI:57595"/>
    </ligand>
</feature>
<evidence type="ECO:0000256" key="9">
    <source>
        <dbReference type="HAMAP-Rule" id="MF_00125"/>
    </source>
</evidence>
<dbReference type="GO" id="GO:0006427">
    <property type="term" value="P:histidyl-tRNA aminoacylation"/>
    <property type="evidence" value="ECO:0007669"/>
    <property type="project" value="TreeGrafter"/>
</dbReference>
<evidence type="ECO:0000313" key="13">
    <source>
        <dbReference type="Proteomes" id="UP000184301"/>
    </source>
</evidence>
<comment type="subunit">
    <text evidence="9">Heteromultimer composed of HisG and HisZ subunits.</text>
</comment>
<dbReference type="Gene3D" id="3.30.930.10">
    <property type="entry name" value="Bira Bifunctional Protein, Domain 2"/>
    <property type="match status" value="1"/>
</dbReference>
<dbReference type="Proteomes" id="UP000184301">
    <property type="component" value="Unassembled WGS sequence"/>
</dbReference>
<dbReference type="GO" id="GO:0005737">
    <property type="term" value="C:cytoplasm"/>
    <property type="evidence" value="ECO:0007669"/>
    <property type="project" value="UniProtKB-SubCell"/>
</dbReference>
<reference evidence="12 13" key="1">
    <citation type="submission" date="2016-11" db="EMBL/GenBank/DDBJ databases">
        <authorList>
            <person name="Jaros S."/>
            <person name="Januszkiewicz K."/>
            <person name="Wedrychowicz H."/>
        </authorList>
    </citation>
    <scope>NUCLEOTIDE SEQUENCE [LARGE SCALE GENOMIC DNA]</scope>
    <source>
        <strain evidence="12 13">DSM 15480</strain>
    </source>
</reference>
<dbReference type="AlphaFoldDB" id="A0A1M6S392"/>
<dbReference type="STRING" id="1121950.SAMN02745243_02838"/>
<proteinExistence type="inferred from homology"/>
<dbReference type="GO" id="GO:0016757">
    <property type="term" value="F:glycosyltransferase activity"/>
    <property type="evidence" value="ECO:0007669"/>
    <property type="project" value="UniProtKB-KW"/>
</dbReference>
<feature type="binding site" evidence="10">
    <location>
        <begin position="286"/>
        <end position="287"/>
    </location>
    <ligand>
        <name>L-histidine</name>
        <dbReference type="ChEBI" id="CHEBI:57595"/>
    </ligand>
</feature>
<comment type="miscellaneous">
    <text evidence="9">This function is generally fulfilled by the C-terminal part of HisG, which is missing in some bacteria such as this one.</text>
</comment>
<dbReference type="PROSITE" id="PS50862">
    <property type="entry name" value="AA_TRNA_LIGASE_II"/>
    <property type="match status" value="1"/>
</dbReference>
<evidence type="ECO:0000256" key="6">
    <source>
        <dbReference type="ARBA" id="ARBA00022605"/>
    </source>
</evidence>
<protein>
    <recommendedName>
        <fullName evidence="4 9">ATP phosphoribosyltransferase regulatory subunit</fullName>
    </recommendedName>
</protein>
<dbReference type="CDD" id="cd00773">
    <property type="entry name" value="HisRS-like_core"/>
    <property type="match status" value="1"/>
</dbReference>
<keyword evidence="5 9" id="KW-0963">Cytoplasm</keyword>
<gene>
    <name evidence="9" type="primary">hisZ</name>
    <name evidence="12" type="ORF">SAMN02745243_02838</name>
</gene>
<dbReference type="PANTHER" id="PTHR43707">
    <property type="entry name" value="HISTIDYL-TRNA SYNTHETASE"/>
    <property type="match status" value="1"/>
</dbReference>
<comment type="subcellular location">
    <subcellularLocation>
        <location evidence="1 9">Cytoplasm</location>
    </subcellularLocation>
</comment>
<feature type="binding site" evidence="10">
    <location>
        <begin position="93"/>
        <end position="95"/>
    </location>
    <ligand>
        <name>L-histidine</name>
        <dbReference type="ChEBI" id="CHEBI:57595"/>
    </ligand>
</feature>
<evidence type="ECO:0000256" key="10">
    <source>
        <dbReference type="PIRSR" id="PIRSR001549-1"/>
    </source>
</evidence>
<dbReference type="InterPro" id="IPR006195">
    <property type="entry name" value="aa-tRNA-synth_II"/>
</dbReference>
<keyword evidence="12" id="KW-0808">Transferase</keyword>
<dbReference type="UniPathway" id="UPA00031">
    <property type="reaction ID" value="UER00006"/>
</dbReference>
<dbReference type="Pfam" id="PF13393">
    <property type="entry name" value="tRNA-synt_His"/>
    <property type="match status" value="1"/>
</dbReference>
<keyword evidence="13" id="KW-1185">Reference proteome</keyword>
<dbReference type="InterPro" id="IPR004516">
    <property type="entry name" value="HisRS/HisZ"/>
</dbReference>
<organism evidence="12 13">
    <name type="scientific">Hespellia stercorisuis DSM 15480</name>
    <dbReference type="NCBI Taxonomy" id="1121950"/>
    <lineage>
        <taxon>Bacteria</taxon>
        <taxon>Bacillati</taxon>
        <taxon>Bacillota</taxon>
        <taxon>Clostridia</taxon>
        <taxon>Lachnospirales</taxon>
        <taxon>Lachnospiraceae</taxon>
        <taxon>Hespellia</taxon>
    </lineage>
</organism>
<comment type="pathway">
    <text evidence="2 9">Amino-acid biosynthesis; L-histidine biosynthesis; L-histidine from 5-phospho-alpha-D-ribose 1-diphosphate: step 1/9.</text>
</comment>
<sequence length="429" mass="48731">MFYHDKVKGRNNMEQQLLHTPEGVRDIYNKECAKKQVVQDRLHHMLHLYGYQDIQTPTFEFFDVFRKEVGTISSRELYKFFDREGNTLALRPDITPSIARAAATLLESEDLPARLCYVGNTFINHSSYQGRLKENTQLGAELIGSDDIESDVEMLAMVVDGLKSVGLEEFQVNIGHVDFIESLMEETGLDAEKQSEIRTLINNRNHFGVDEILDESHVKDSVKDAFHILPELIGSVEVLDQADEIAPNISAKLAISHLRQMYELFTLYGVEDHVSFDLSMSGNYGYYMGIIFRAYTYGTGDAIVRGGRYDHLMEKFGKETPSIGFAIIIDELMSALSRQKIRVDCAASTMVVFTEATTKWGIRLAREFRSKNKNVELVKYTPGKDLEDYKAYAKKNQALSLLILNDDLTITMINILTNEEKNVDCKGTK</sequence>
<keyword evidence="6 9" id="KW-0028">Amino-acid biosynthesis</keyword>
<dbReference type="GO" id="GO:0000105">
    <property type="term" value="P:L-histidine biosynthetic process"/>
    <property type="evidence" value="ECO:0007669"/>
    <property type="project" value="UniProtKB-UniRule"/>
</dbReference>